<evidence type="ECO:0000256" key="6">
    <source>
        <dbReference type="ARBA" id="ARBA00022962"/>
    </source>
</evidence>
<evidence type="ECO:0000256" key="3">
    <source>
        <dbReference type="ARBA" id="ARBA00022598"/>
    </source>
</evidence>
<dbReference type="PANTHER" id="PTHR11550">
    <property type="entry name" value="CTP SYNTHASE"/>
    <property type="match status" value="1"/>
</dbReference>
<dbReference type="GO" id="GO:0044210">
    <property type="term" value="P:'de novo' CTP biosynthetic process"/>
    <property type="evidence" value="ECO:0007669"/>
    <property type="project" value="UniProtKB-UniRule"/>
</dbReference>
<evidence type="ECO:0000256" key="11">
    <source>
        <dbReference type="SAM" id="MobiDB-lite"/>
    </source>
</evidence>
<dbReference type="InterPro" id="IPR033828">
    <property type="entry name" value="GATase1_CTP_Synthase"/>
</dbReference>
<dbReference type="NCBIfam" id="NF003792">
    <property type="entry name" value="PRK05380.1"/>
    <property type="match status" value="1"/>
</dbReference>
<dbReference type="Gene3D" id="3.30.950.30">
    <property type="entry name" value="Schlafen, AAA domain"/>
    <property type="match status" value="1"/>
</dbReference>
<dbReference type="EC" id="6.3.4.2" evidence="9"/>
<comment type="caution">
    <text evidence="15">The sequence shown here is derived from an EMBL/GenBank/DDBJ whole genome shotgun (WGS) entry which is preliminary data.</text>
</comment>
<evidence type="ECO:0000256" key="10">
    <source>
        <dbReference type="SAM" id="Coils"/>
    </source>
</evidence>
<dbReference type="FunFam" id="3.40.50.880:FF:000005">
    <property type="entry name" value="CTP synthase"/>
    <property type="match status" value="1"/>
</dbReference>
<feature type="compositionally biased region" description="Polar residues" evidence="11">
    <location>
        <begin position="158"/>
        <end position="170"/>
    </location>
</feature>
<dbReference type="GO" id="GO:0005737">
    <property type="term" value="C:cytoplasm"/>
    <property type="evidence" value="ECO:0007669"/>
    <property type="project" value="TreeGrafter"/>
</dbReference>
<feature type="domain" description="Glutamine amidotransferase" evidence="12">
    <location>
        <begin position="693"/>
        <end position="920"/>
    </location>
</feature>
<dbReference type="InterPro" id="IPR007421">
    <property type="entry name" value="Schlafen_AlbA_2_dom"/>
</dbReference>
<sequence length="973" mass="109325">MELIAAAEVKAEYAVQTAKINQAAKADLAETKDEVAEQEKEEEDHSEQTCSYVLYIGNLNPKYTSDVLCSMLKDIFGMANVTLQRRNIEVIRKSGQAHAFVQLATEIGLEHVLKCLLIASDGEKDLTKELVKKGKSLVVGPGKKSAFGNKDGRESDYAGNSSEGDQQVPQKTRKWLQKETKILPIRKSAHYPCRLIDQPGRFLSGTCSDSAIVQKEIKGKEILFYGAFLGSETRNVEFKRGGGDYLTVTLKHHVRKYMCAFLNSEGGSLFVGVEDNGLVRGIRCDHKDEDRVRLLIDSLLKGFKPQVFPSAYTLNFIPVIKAEDTGIFLKVIRLNVHSSKQQREPLLYETDQGEIYLRRDGSVQGPLTGSAIQEWCRQILKQMKYILVTGGVISGIGKGIIASSIGTILKSCGLHVTSIKIDPYINIDAGTFSPYEHGEVFVLDDGGEVDLDLGNYERFLDIRLTKDNNLTTGKIYQSVINKERKGDYLGKTVQVVPHITDAIQEWVMRQAQIPVDEDGIEPQVCVIELGGTVGDIESMPFIEAFRQFQFKVKRENFCNIHVSLVPQPSSTGEQKTKPTQNSVRELRGLGLSPDLIVCRCSTPLDTSVKEKISMFCHVEPEQVICVHDVSSIYRVPLLLEEQGVVDYFRHRLDLPIEKQPRRMLMKWKEMADRYDRLLETCSIALVGKYTKFSDSYASVIKALEHSALAINHKLEIKYIDSADLEPATLQEEPVRYHEAWQKLCSADGILVPGGFGVRGTEGKIQAISWARKQKKPFLGVCLGMQLAVVEFARNILGWQDANSTEFDPRTVHPVVIDMPEHNPGQMGGTMRLGKRRTVFQTKNSVMRKLYGGADYLEERHRHRFEVNPELKSAFEEKGMKFVGQDVEGERMEVVELEEHPFFVGVQYHPEFLSRPIKPSPPYFGLLLASVGRLTHYLQKGCRLSPRDTYSDRSGSSSPDSEITELKFTAMNQE</sequence>
<accession>A0A9Q0X6E4</accession>
<keyword evidence="4 9" id="KW-0547">Nucleotide-binding</keyword>
<dbReference type="SUPFAM" id="SSF52317">
    <property type="entry name" value="Class I glutamine amidotransferase-like"/>
    <property type="match status" value="1"/>
</dbReference>
<feature type="region of interest" description="Disordered" evidence="11">
    <location>
        <begin position="945"/>
        <end position="973"/>
    </location>
</feature>
<keyword evidence="10" id="KW-0175">Coiled coil</keyword>
<dbReference type="CDD" id="cd03113">
    <property type="entry name" value="CTPS_N"/>
    <property type="match status" value="1"/>
</dbReference>
<dbReference type="CDD" id="cd01746">
    <property type="entry name" value="GATase1_CTP_Synthase"/>
    <property type="match status" value="1"/>
</dbReference>
<keyword evidence="7 9" id="KW-0665">Pyrimidine biosynthesis</keyword>
<feature type="domain" description="CTP synthase N-terminal" evidence="14">
    <location>
        <begin position="384"/>
        <end position="654"/>
    </location>
</feature>
<evidence type="ECO:0000256" key="9">
    <source>
        <dbReference type="RuleBase" id="RU810713"/>
    </source>
</evidence>
<dbReference type="SUPFAM" id="SSF52540">
    <property type="entry name" value="P-loop containing nucleoside triphosphate hydrolases"/>
    <property type="match status" value="1"/>
</dbReference>
<comment type="function">
    <text evidence="9">Catalyzes the ATP-dependent amination of UTP to CTP with either L-glutamine or ammonia as the source of nitrogen.</text>
</comment>
<keyword evidence="3 9" id="KW-0436">Ligase</keyword>
<dbReference type="Pfam" id="PF06418">
    <property type="entry name" value="CTP_synth_N"/>
    <property type="match status" value="1"/>
</dbReference>
<evidence type="ECO:0000313" key="15">
    <source>
        <dbReference type="EMBL" id="KAJ7304201.1"/>
    </source>
</evidence>
<evidence type="ECO:0000256" key="1">
    <source>
        <dbReference type="ARBA" id="ARBA00005171"/>
    </source>
</evidence>
<dbReference type="HAMAP" id="MF_01227">
    <property type="entry name" value="PyrG"/>
    <property type="match status" value="1"/>
</dbReference>
<dbReference type="EMBL" id="JAPFRF010000023">
    <property type="protein sequence ID" value="KAJ7304201.1"/>
    <property type="molecule type" value="Genomic_DNA"/>
</dbReference>
<proteinExistence type="inferred from homology"/>
<dbReference type="GO" id="GO:0097268">
    <property type="term" value="C:cytoophidium"/>
    <property type="evidence" value="ECO:0007669"/>
    <property type="project" value="TreeGrafter"/>
</dbReference>
<dbReference type="GO" id="GO:0019856">
    <property type="term" value="P:pyrimidine nucleobase biosynthetic process"/>
    <property type="evidence" value="ECO:0007669"/>
    <property type="project" value="TreeGrafter"/>
</dbReference>
<evidence type="ECO:0000256" key="4">
    <source>
        <dbReference type="ARBA" id="ARBA00022741"/>
    </source>
</evidence>
<protein>
    <recommendedName>
        <fullName evidence="9">CTP synthase</fullName>
        <ecNumber evidence="9">6.3.4.2</ecNumber>
    </recommendedName>
    <alternativeName>
        <fullName evidence="9">UTP--ammonia ligase</fullName>
    </alternativeName>
</protein>
<dbReference type="FunFam" id="3.40.50.300:FF:000207">
    <property type="entry name" value="CTP synthase"/>
    <property type="match status" value="1"/>
</dbReference>
<dbReference type="InterPro" id="IPR027417">
    <property type="entry name" value="P-loop_NTPase"/>
</dbReference>
<comment type="catalytic activity">
    <reaction evidence="8 9">
        <text>UTP + L-glutamine + ATP + H2O = CTP + L-glutamate + ADP + phosphate + 2 H(+)</text>
        <dbReference type="Rhea" id="RHEA:26426"/>
        <dbReference type="ChEBI" id="CHEBI:15377"/>
        <dbReference type="ChEBI" id="CHEBI:15378"/>
        <dbReference type="ChEBI" id="CHEBI:29985"/>
        <dbReference type="ChEBI" id="CHEBI:30616"/>
        <dbReference type="ChEBI" id="CHEBI:37563"/>
        <dbReference type="ChEBI" id="CHEBI:43474"/>
        <dbReference type="ChEBI" id="CHEBI:46398"/>
        <dbReference type="ChEBI" id="CHEBI:58359"/>
        <dbReference type="ChEBI" id="CHEBI:456216"/>
        <dbReference type="EC" id="6.3.4.2"/>
    </reaction>
</comment>
<dbReference type="InterPro" id="IPR017926">
    <property type="entry name" value="GATASE"/>
</dbReference>
<dbReference type="AlphaFoldDB" id="A0A9Q0X6E4"/>
<dbReference type="OrthoDB" id="1739076at2759"/>
<dbReference type="Proteomes" id="UP001142489">
    <property type="component" value="Unassembled WGS sequence"/>
</dbReference>
<dbReference type="PANTHER" id="PTHR11550:SF8">
    <property type="entry name" value="CTP SYNTHASE 1"/>
    <property type="match status" value="1"/>
</dbReference>
<dbReference type="GO" id="GO:0042802">
    <property type="term" value="F:identical protein binding"/>
    <property type="evidence" value="ECO:0007669"/>
    <property type="project" value="TreeGrafter"/>
</dbReference>
<keyword evidence="16" id="KW-1185">Reference proteome</keyword>
<organism evidence="15 16">
    <name type="scientific">Phrynocephalus forsythii</name>
    <dbReference type="NCBI Taxonomy" id="171643"/>
    <lineage>
        <taxon>Eukaryota</taxon>
        <taxon>Metazoa</taxon>
        <taxon>Chordata</taxon>
        <taxon>Craniata</taxon>
        <taxon>Vertebrata</taxon>
        <taxon>Euteleostomi</taxon>
        <taxon>Lepidosauria</taxon>
        <taxon>Squamata</taxon>
        <taxon>Bifurcata</taxon>
        <taxon>Unidentata</taxon>
        <taxon>Episquamata</taxon>
        <taxon>Toxicofera</taxon>
        <taxon>Iguania</taxon>
        <taxon>Acrodonta</taxon>
        <taxon>Agamidae</taxon>
        <taxon>Agaminae</taxon>
        <taxon>Phrynocephalus</taxon>
    </lineage>
</organism>
<dbReference type="InterPro" id="IPR017456">
    <property type="entry name" value="CTP_synthase_N"/>
</dbReference>
<keyword evidence="6 9" id="KW-0315">Glutamine amidotransferase</keyword>
<name>A0A9Q0X6E4_9SAUR</name>
<keyword evidence="5 9" id="KW-0067">ATP-binding</keyword>
<gene>
    <name evidence="15" type="ORF">JRQ81_011734</name>
</gene>
<dbReference type="InterPro" id="IPR038461">
    <property type="entry name" value="Schlafen_AlbA_2_dom_sf"/>
</dbReference>
<dbReference type="Pfam" id="PF04326">
    <property type="entry name" value="SLFN_AlbA_2"/>
    <property type="match status" value="1"/>
</dbReference>
<comment type="pathway">
    <text evidence="1 9">Pyrimidine metabolism; CTP biosynthesis via de novo pathway; CTP from UDP: step 2/2.</text>
</comment>
<dbReference type="Gene3D" id="3.40.50.880">
    <property type="match status" value="1"/>
</dbReference>
<evidence type="ECO:0000259" key="13">
    <source>
        <dbReference type="Pfam" id="PF04326"/>
    </source>
</evidence>
<dbReference type="NCBIfam" id="TIGR00337">
    <property type="entry name" value="PyrG"/>
    <property type="match status" value="1"/>
</dbReference>
<dbReference type="Pfam" id="PF00117">
    <property type="entry name" value="GATase"/>
    <property type="match status" value="1"/>
</dbReference>
<dbReference type="InterPro" id="IPR004468">
    <property type="entry name" value="CTP_synthase"/>
</dbReference>
<reference evidence="15" key="1">
    <citation type="journal article" date="2023" name="DNA Res.">
        <title>Chromosome-level genome assembly of Phrynocephalus forsythii using third-generation DNA sequencing and Hi-C analysis.</title>
        <authorList>
            <person name="Qi Y."/>
            <person name="Zhao W."/>
            <person name="Zhao Y."/>
            <person name="Niu C."/>
            <person name="Cao S."/>
            <person name="Zhang Y."/>
        </authorList>
    </citation>
    <scope>NUCLEOTIDE SEQUENCE</scope>
    <source>
        <tissue evidence="15">Muscle</tissue>
    </source>
</reference>
<feature type="compositionally biased region" description="Low complexity" evidence="11">
    <location>
        <begin position="951"/>
        <end position="960"/>
    </location>
</feature>
<comment type="similarity">
    <text evidence="2 9">Belongs to the CTP synthase family.</text>
</comment>
<evidence type="ECO:0000259" key="12">
    <source>
        <dbReference type="Pfam" id="PF00117"/>
    </source>
</evidence>
<evidence type="ECO:0000259" key="14">
    <source>
        <dbReference type="Pfam" id="PF06418"/>
    </source>
</evidence>
<evidence type="ECO:0000313" key="16">
    <source>
        <dbReference type="Proteomes" id="UP001142489"/>
    </source>
</evidence>
<dbReference type="InterPro" id="IPR029062">
    <property type="entry name" value="Class_I_gatase-like"/>
</dbReference>
<evidence type="ECO:0000256" key="8">
    <source>
        <dbReference type="ARBA" id="ARBA00047781"/>
    </source>
</evidence>
<feature type="coiled-coil region" evidence="10">
    <location>
        <begin position="21"/>
        <end position="48"/>
    </location>
</feature>
<dbReference type="PROSITE" id="PS51273">
    <property type="entry name" value="GATASE_TYPE_1"/>
    <property type="match status" value="1"/>
</dbReference>
<feature type="region of interest" description="Disordered" evidence="11">
    <location>
        <begin position="143"/>
        <end position="171"/>
    </location>
</feature>
<dbReference type="Gene3D" id="3.40.50.300">
    <property type="entry name" value="P-loop containing nucleotide triphosphate hydrolases"/>
    <property type="match status" value="1"/>
</dbReference>
<evidence type="ECO:0000256" key="7">
    <source>
        <dbReference type="ARBA" id="ARBA00022975"/>
    </source>
</evidence>
<evidence type="ECO:0000256" key="5">
    <source>
        <dbReference type="ARBA" id="ARBA00022840"/>
    </source>
</evidence>
<dbReference type="GO" id="GO:0005524">
    <property type="term" value="F:ATP binding"/>
    <property type="evidence" value="ECO:0007669"/>
    <property type="project" value="UniProtKB-KW"/>
</dbReference>
<feature type="domain" description="Schlafen AlbA-2" evidence="13">
    <location>
        <begin position="232"/>
        <end position="363"/>
    </location>
</feature>
<evidence type="ECO:0000256" key="2">
    <source>
        <dbReference type="ARBA" id="ARBA00007533"/>
    </source>
</evidence>
<dbReference type="GO" id="GO:0003883">
    <property type="term" value="F:CTP synthase activity"/>
    <property type="evidence" value="ECO:0007669"/>
    <property type="project" value="UniProtKB-UniRule"/>
</dbReference>